<reference evidence="2 3" key="1">
    <citation type="submission" date="2014-07" db="EMBL/GenBank/DDBJ databases">
        <title>Methanogenic archaea and the global carbon cycle.</title>
        <authorList>
            <person name="Henriksen J.R."/>
            <person name="Luke J."/>
            <person name="Reinhart S."/>
            <person name="Benedict M.N."/>
            <person name="Youngblut N.D."/>
            <person name="Metcalf M.E."/>
            <person name="Whitaker R.J."/>
            <person name="Metcalf W.W."/>
        </authorList>
    </citation>
    <scope>NUCLEOTIDE SEQUENCE [LARGE SCALE GENOMIC DNA]</scope>
    <source>
        <strain evidence="2 3">HB-1</strain>
    </source>
</reference>
<accession>A0A0E3SEV8</accession>
<dbReference type="AlphaFoldDB" id="A0A0E3SEV8"/>
<keyword evidence="1" id="KW-1133">Transmembrane helix</keyword>
<sequence>MTLNSKAKRISGLVMTTLIIGMVLTMPVLACPPGTSCGNDSSVGKPVELTNEDKDKLIKTAQENDQVKKYREELEKEGFKQKNIEAYTLPVTLKDGSVTDIQVVTLQFESSNYETKEISYAYNTKTDETLVVTGAWSCAECLAIIVGGGIGCTGVCVSSGVLTMGATCVACIVAAATIALCPCYDCACAAGYSTACNSYNNICR</sequence>
<dbReference type="RefSeq" id="WP_052730840.1">
    <property type="nucleotide sequence ID" value="NZ_BBCW01000099.1"/>
</dbReference>
<proteinExistence type="predicted"/>
<dbReference type="OrthoDB" id="137977at2157"/>
<evidence type="ECO:0000313" key="2">
    <source>
        <dbReference type="EMBL" id="AKB78742.1"/>
    </source>
</evidence>
<dbReference type="GeneID" id="24831517"/>
<dbReference type="HOGENOM" id="CLU_1222533_0_0_2"/>
<evidence type="ECO:0000313" key="3">
    <source>
        <dbReference type="Proteomes" id="UP000033101"/>
    </source>
</evidence>
<keyword evidence="1" id="KW-0472">Membrane</keyword>
<organism evidence="2 3">
    <name type="scientific">Methanosarcina horonobensis HB-1 = JCM 15518</name>
    <dbReference type="NCBI Taxonomy" id="1434110"/>
    <lineage>
        <taxon>Archaea</taxon>
        <taxon>Methanobacteriati</taxon>
        <taxon>Methanobacteriota</taxon>
        <taxon>Stenosarchaea group</taxon>
        <taxon>Methanomicrobia</taxon>
        <taxon>Methanosarcinales</taxon>
        <taxon>Methanosarcinaceae</taxon>
        <taxon>Methanosarcina</taxon>
    </lineage>
</organism>
<protein>
    <submittedName>
        <fullName evidence="2">Uncharacterized protein</fullName>
    </submittedName>
</protein>
<evidence type="ECO:0000256" key="1">
    <source>
        <dbReference type="SAM" id="Phobius"/>
    </source>
</evidence>
<keyword evidence="3" id="KW-1185">Reference proteome</keyword>
<dbReference type="EMBL" id="CP009516">
    <property type="protein sequence ID" value="AKB78742.1"/>
    <property type="molecule type" value="Genomic_DNA"/>
</dbReference>
<feature type="transmembrane region" description="Helical" evidence="1">
    <location>
        <begin position="12"/>
        <end position="30"/>
    </location>
</feature>
<name>A0A0E3SEV8_9EURY</name>
<keyword evidence="1" id="KW-0812">Transmembrane</keyword>
<dbReference type="PATRIC" id="fig|1434110.4.peg.2883"/>
<dbReference type="Proteomes" id="UP000033101">
    <property type="component" value="Chromosome"/>
</dbReference>
<gene>
    <name evidence="2" type="ORF">MSHOH_2259</name>
</gene>
<dbReference type="KEGG" id="mhor:MSHOH_2259"/>